<name>A0A0K8J2C6_9FIRM</name>
<dbReference type="Pfam" id="PF04456">
    <property type="entry name" value="DUF503"/>
    <property type="match status" value="1"/>
</dbReference>
<organism evidence="1 2">
    <name type="scientific">Herbinix luporum</name>
    <dbReference type="NCBI Taxonomy" id="1679721"/>
    <lineage>
        <taxon>Bacteria</taxon>
        <taxon>Bacillati</taxon>
        <taxon>Bacillota</taxon>
        <taxon>Clostridia</taxon>
        <taxon>Lachnospirales</taxon>
        <taxon>Lachnospiraceae</taxon>
        <taxon>Herbinix</taxon>
    </lineage>
</organism>
<reference evidence="2" key="1">
    <citation type="submission" date="2015-09" db="EMBL/GenBank/DDBJ databases">
        <authorList>
            <person name="Wibberg D."/>
        </authorList>
    </citation>
    <scope>NUCLEOTIDE SEQUENCE [LARGE SCALE GENOMIC DNA]</scope>
    <source>
        <strain evidence="2">SD1D</strain>
    </source>
</reference>
<evidence type="ECO:0000313" key="1">
    <source>
        <dbReference type="EMBL" id="CUH91801.1"/>
    </source>
</evidence>
<dbReference type="PANTHER" id="PTHR36441">
    <property type="entry name" value="HYPOTHETICAL CYTOSOLIC PROTEIN"/>
    <property type="match status" value="1"/>
</dbReference>
<keyword evidence="2" id="KW-1185">Reference proteome</keyword>
<dbReference type="InterPro" id="IPR036746">
    <property type="entry name" value="TT1725-like_sf"/>
</dbReference>
<dbReference type="EMBL" id="LN879430">
    <property type="protein sequence ID" value="CUH91801.1"/>
    <property type="molecule type" value="Genomic_DNA"/>
</dbReference>
<dbReference type="Proteomes" id="UP000196053">
    <property type="component" value="Chromosome I"/>
</dbReference>
<protein>
    <recommendedName>
        <fullName evidence="3">DUF503 domain-containing protein</fullName>
    </recommendedName>
</protein>
<dbReference type="KEGG" id="hsd:SD1D_0248"/>
<proteinExistence type="predicted"/>
<dbReference type="InterPro" id="IPR007546">
    <property type="entry name" value="DUF503"/>
</dbReference>
<dbReference type="OrthoDB" id="9809023at2"/>
<dbReference type="PANTHER" id="PTHR36441:SF1">
    <property type="entry name" value="DUF503 DOMAIN-CONTAINING PROTEIN"/>
    <property type="match status" value="1"/>
</dbReference>
<accession>A0A0K8J2C6</accession>
<dbReference type="AlphaFoldDB" id="A0A0K8J2C6"/>
<evidence type="ECO:0008006" key="3">
    <source>
        <dbReference type="Google" id="ProtNLM"/>
    </source>
</evidence>
<dbReference type="RefSeq" id="WP_058257233.1">
    <property type="nucleotide sequence ID" value="NZ_DUPS01000031.1"/>
</dbReference>
<sequence>MVVGTVRIKIYAPWVHSLKEKRMVVKSLCAKVKNKFNVSIAEVEDQDLHQSIVLGIACITSSSAHADKILDTVINFIEGNTEGDIINIERLLY</sequence>
<dbReference type="SUPFAM" id="SSF103007">
    <property type="entry name" value="Hypothetical protein TT1725"/>
    <property type="match status" value="1"/>
</dbReference>
<evidence type="ECO:0000313" key="2">
    <source>
        <dbReference type="Proteomes" id="UP000196053"/>
    </source>
</evidence>
<gene>
    <name evidence="1" type="ORF">SD1D_0248</name>
</gene>
<dbReference type="Gene3D" id="3.30.70.1120">
    <property type="entry name" value="TT1725-like"/>
    <property type="match status" value="1"/>
</dbReference>